<feature type="domain" description="Reverse transcriptase Ty1/copia-type" evidence="1">
    <location>
        <begin position="338"/>
        <end position="447"/>
    </location>
</feature>
<accession>A0ABQ5C910</accession>
<organism evidence="2 3">
    <name type="scientific">Tanacetum coccineum</name>
    <dbReference type="NCBI Taxonomy" id="301880"/>
    <lineage>
        <taxon>Eukaryota</taxon>
        <taxon>Viridiplantae</taxon>
        <taxon>Streptophyta</taxon>
        <taxon>Embryophyta</taxon>
        <taxon>Tracheophyta</taxon>
        <taxon>Spermatophyta</taxon>
        <taxon>Magnoliopsida</taxon>
        <taxon>eudicotyledons</taxon>
        <taxon>Gunneridae</taxon>
        <taxon>Pentapetalae</taxon>
        <taxon>asterids</taxon>
        <taxon>campanulids</taxon>
        <taxon>Asterales</taxon>
        <taxon>Asteraceae</taxon>
        <taxon>Asteroideae</taxon>
        <taxon>Anthemideae</taxon>
        <taxon>Anthemidinae</taxon>
        <taxon>Tanacetum</taxon>
    </lineage>
</organism>
<proteinExistence type="predicted"/>
<protein>
    <submittedName>
        <fullName evidence="2">VIER F-box protein 2</fullName>
    </submittedName>
</protein>
<dbReference type="Pfam" id="PF07727">
    <property type="entry name" value="RVT_2"/>
    <property type="match status" value="1"/>
</dbReference>
<dbReference type="Proteomes" id="UP001151760">
    <property type="component" value="Unassembled WGS sequence"/>
</dbReference>
<gene>
    <name evidence="2" type="ORF">Tco_0892939</name>
</gene>
<reference evidence="2" key="2">
    <citation type="submission" date="2022-01" db="EMBL/GenBank/DDBJ databases">
        <authorList>
            <person name="Yamashiro T."/>
            <person name="Shiraishi A."/>
            <person name="Satake H."/>
            <person name="Nakayama K."/>
        </authorList>
    </citation>
    <scope>NUCLEOTIDE SEQUENCE</scope>
</reference>
<reference evidence="2" key="1">
    <citation type="journal article" date="2022" name="Int. J. Mol. Sci.">
        <title>Draft Genome of Tanacetum Coccineum: Genomic Comparison of Closely Related Tanacetum-Family Plants.</title>
        <authorList>
            <person name="Yamashiro T."/>
            <person name="Shiraishi A."/>
            <person name="Nakayama K."/>
            <person name="Satake H."/>
        </authorList>
    </citation>
    <scope>NUCLEOTIDE SEQUENCE</scope>
</reference>
<evidence type="ECO:0000313" key="2">
    <source>
        <dbReference type="EMBL" id="GJT23002.1"/>
    </source>
</evidence>
<comment type="caution">
    <text evidence="2">The sequence shown here is derived from an EMBL/GenBank/DDBJ whole genome shotgun (WGS) entry which is preliminary data.</text>
</comment>
<evidence type="ECO:0000313" key="3">
    <source>
        <dbReference type="Proteomes" id="UP001151760"/>
    </source>
</evidence>
<keyword evidence="3" id="KW-1185">Reference proteome</keyword>
<sequence>MHILSVVRIKAYSRYGYDYLKEITLRRADYQEYTIAEKDFKNLYPSDFEDLNLLLLQGHLNHLPSSDKCMLSTTLNLTKPGWDAKVYEYKHDYTIIESPRAVVFPVSNNERKIMRFNEIYKFSDGTLTNIMEAPDYRVKEYKVDPHKTDVNSQPKLWENAKAIFSTSFMANSFITGGIPLKFWSDCVFTAVYLIHMLPISVLKVTNSHLDVKFYETVFPFKMRNISDNEKAVADYESDADHLTFFDNQISQSPYDEGRATSVVEGSPSFSRTDNGHSHKVKYGLEKHVSYAKLNSVNFCFATTLNKSVEPSNYYDAASDPKWIEAMNKEIDALYRNFTWSIVDLPKGRKAIGCKWIYKIKYKASGEIERYKARLVAKGFSQKEGFDYDETFSPVVKMVTVRCVITIVVLNSWPLYRLDVNNDFLYGDLVEDVYMTFPLGFGDNNDNKHGFVQTKPAATPLPENAVLNSKENDCNNPYIQLRMTKVIKEEFEKIKDLNDEDVSLTCGTSIEVFNKEFNRMSEMDNDLFTYKVKVANIQCDSNKDDDSEQRVSHEADDDTGYDPSDVAFTKWLGSKKFNNKTMDHYTKKALWIYWIRGDDEFELTDEESSDNEDEVAEVFRIDTNIFDFETPMCKAFNEFNYLLQIDPDLLTKDIEGFKTYEEYKDDWIYEWNKDVPWVDEKPWTDIGDYEWYEALKDSELKEQALRNKAIMEGLISDDELCNDGWRRWESHEITFHDHDEIEYENETHDERQELCETHELQVCNMRRFEVIKYSFGQDEEHVVVKEDEYDDLARTNNDACRAY</sequence>
<name>A0ABQ5C910_9ASTR</name>
<evidence type="ECO:0000259" key="1">
    <source>
        <dbReference type="Pfam" id="PF07727"/>
    </source>
</evidence>
<dbReference type="InterPro" id="IPR013103">
    <property type="entry name" value="RVT_2"/>
</dbReference>
<dbReference type="EMBL" id="BQNB010014018">
    <property type="protein sequence ID" value="GJT23002.1"/>
    <property type="molecule type" value="Genomic_DNA"/>
</dbReference>